<evidence type="ECO:0000313" key="2">
    <source>
        <dbReference type="Proteomes" id="UP000077856"/>
    </source>
</evidence>
<keyword evidence="1" id="KW-0614">Plasmid</keyword>
<dbReference type="Proteomes" id="UP000077856">
    <property type="component" value="Plasmid pBO1"/>
</dbReference>
<evidence type="ECO:0000313" key="1">
    <source>
        <dbReference type="EMBL" id="AND43126.1"/>
    </source>
</evidence>
<geneLocation type="plasmid" evidence="2">
    <name>pbo1</name>
</geneLocation>
<dbReference type="RefSeq" id="WP_019379629.1">
    <property type="nucleotide sequence ID" value="NZ_CP015507.1"/>
</dbReference>
<organism evidence="1 2">
    <name type="scientific">Cytobacillus oceanisediminis 2691</name>
    <dbReference type="NCBI Taxonomy" id="1196031"/>
    <lineage>
        <taxon>Bacteria</taxon>
        <taxon>Bacillati</taxon>
        <taxon>Bacillota</taxon>
        <taxon>Bacilli</taxon>
        <taxon>Bacillales</taxon>
        <taxon>Bacillaceae</taxon>
        <taxon>Cytobacillus</taxon>
    </lineage>
</organism>
<protein>
    <submittedName>
        <fullName evidence="1">Uncharacterized protein</fullName>
    </submittedName>
</protein>
<sequence>MEALIQDQPNPGVTQEYPLLTTKKGEVPLWDHPFLKGTKVLPKKYYPYTNLESVVEHFTRGRLDEKDFTLLKVLGDAICANENQLRRYLLPIMSSSQTSLRLDRLRRNGFVERWKIRIHGEEDAVKPPAPFTLGMAGFKLLKHYYNSDFFMDANRWDSLGVGGIKRYVSMNELRCLMAEMNILKKWKWNPIIATNHQNNRPLGAGIIEFPQGQMNFLIDRVQGTQNYIGYFKERLFNWKNIYEHYGRIPVSEFPDNTSYIIIFASTLSIANHIHQELMLDTFPFNIWVCVEEDVLESGFNTSFYIPNKQDLKRIRLDF</sequence>
<proteinExistence type="predicted"/>
<dbReference type="AlphaFoldDB" id="A0A160MI51"/>
<name>A0A160MI51_9BACI</name>
<dbReference type="KEGG" id="bon:A361_28590"/>
<dbReference type="EMBL" id="CP015507">
    <property type="protein sequence ID" value="AND43126.1"/>
    <property type="molecule type" value="Genomic_DNA"/>
</dbReference>
<accession>A0A160MI51</accession>
<reference evidence="1 2" key="1">
    <citation type="submission" date="2016-04" db="EMBL/GenBank/DDBJ databases">
        <title>Complete genome sequence of Bacillus oceanisediminis strain 2691.</title>
        <authorList>
            <person name="Jeong H."/>
            <person name="Kim H.J."/>
            <person name="Lee D.-W."/>
        </authorList>
    </citation>
    <scope>NUCLEOTIDE SEQUENCE [LARGE SCALE GENOMIC DNA]</scope>
    <source>
        <strain evidence="1 2">2691</strain>
        <plasmid evidence="2">pbo1</plasmid>
    </source>
</reference>
<gene>
    <name evidence="1" type="ORF">A361_28590</name>
</gene>
<dbReference type="eggNOG" id="ENOG502ZWMK">
    <property type="taxonomic scope" value="Bacteria"/>
</dbReference>